<evidence type="ECO:0000313" key="2">
    <source>
        <dbReference type="EMBL" id="GMI73712.1"/>
    </source>
</evidence>
<evidence type="ECO:0000313" key="3">
    <source>
        <dbReference type="Proteomes" id="UP001165190"/>
    </source>
</evidence>
<dbReference type="Pfam" id="PF23180">
    <property type="entry name" value="ALE2_N"/>
    <property type="match status" value="1"/>
</dbReference>
<accession>A0A9W7LQP2</accession>
<proteinExistence type="predicted"/>
<sequence length="282" mass="30177">MSLLALSNPSGALGNVCSFLVKVVVLSCAISITNADFSSNLLQAPSQSPTTAAEGAPAVSYLPSPSNLPLIHRPHRRHFSPRSAPTLLAPALPPLRGPLITSSHPPISSRMSKPLMKRSALVPPGVDLPNIAPTQISSGPISAGLAQPPLAPEVSNCCKPNSIFKRGTHGCHCVYPIKLDLLLLNVSQNTDRNAFLVELTSQLDLLPDQIEIINFYMLSLSRLNISMDIIPHTGISFSASDASKINSSLVMHRVCFDPNVVGDYKILNFTWFEPPAPSPVNL</sequence>
<comment type="caution">
    <text evidence="2">The sequence shown here is derived from an EMBL/GenBank/DDBJ whole genome shotgun (WGS) entry which is preliminary data.</text>
</comment>
<keyword evidence="3" id="KW-1185">Reference proteome</keyword>
<dbReference type="AlphaFoldDB" id="A0A9W7LQP2"/>
<dbReference type="OrthoDB" id="1688670at2759"/>
<reference evidence="2" key="1">
    <citation type="submission" date="2023-05" db="EMBL/GenBank/DDBJ databases">
        <title>Genome and transcriptome analyses reveal genes involved in the formation of fine ridges on petal epidermal cells in Hibiscus trionum.</title>
        <authorList>
            <person name="Koshimizu S."/>
            <person name="Masuda S."/>
            <person name="Ishii T."/>
            <person name="Shirasu K."/>
            <person name="Hoshino A."/>
            <person name="Arita M."/>
        </authorList>
    </citation>
    <scope>NUCLEOTIDE SEQUENCE</scope>
    <source>
        <strain evidence="2">Hamamatsu line</strain>
    </source>
</reference>
<dbReference type="InterPro" id="IPR057597">
    <property type="entry name" value="ALE2_N"/>
</dbReference>
<dbReference type="EMBL" id="BSYR01000010">
    <property type="protein sequence ID" value="GMI73712.1"/>
    <property type="molecule type" value="Genomic_DNA"/>
</dbReference>
<dbReference type="Proteomes" id="UP001165190">
    <property type="component" value="Unassembled WGS sequence"/>
</dbReference>
<gene>
    <name evidence="2" type="ORF">HRI_001040500</name>
</gene>
<name>A0A9W7LQP2_HIBTR</name>
<organism evidence="2 3">
    <name type="scientific">Hibiscus trionum</name>
    <name type="common">Flower of an hour</name>
    <dbReference type="NCBI Taxonomy" id="183268"/>
    <lineage>
        <taxon>Eukaryota</taxon>
        <taxon>Viridiplantae</taxon>
        <taxon>Streptophyta</taxon>
        <taxon>Embryophyta</taxon>
        <taxon>Tracheophyta</taxon>
        <taxon>Spermatophyta</taxon>
        <taxon>Magnoliopsida</taxon>
        <taxon>eudicotyledons</taxon>
        <taxon>Gunneridae</taxon>
        <taxon>Pentapetalae</taxon>
        <taxon>rosids</taxon>
        <taxon>malvids</taxon>
        <taxon>Malvales</taxon>
        <taxon>Malvaceae</taxon>
        <taxon>Malvoideae</taxon>
        <taxon>Hibiscus</taxon>
    </lineage>
</organism>
<feature type="domain" description="Receptor-like PK ALE2 N-terminal" evidence="1">
    <location>
        <begin position="169"/>
        <end position="271"/>
    </location>
</feature>
<protein>
    <recommendedName>
        <fullName evidence="1">Receptor-like PK ALE2 N-terminal domain-containing protein</fullName>
    </recommendedName>
</protein>
<evidence type="ECO:0000259" key="1">
    <source>
        <dbReference type="Pfam" id="PF23180"/>
    </source>
</evidence>